<evidence type="ECO:0000256" key="2">
    <source>
        <dbReference type="ARBA" id="ARBA00022837"/>
    </source>
</evidence>
<proteinExistence type="predicted"/>
<evidence type="ECO:0000313" key="5">
    <source>
        <dbReference type="Proteomes" id="UP000281553"/>
    </source>
</evidence>
<dbReference type="OrthoDB" id="5973539at2759"/>
<dbReference type="Proteomes" id="UP000281553">
    <property type="component" value="Unassembled WGS sequence"/>
</dbReference>
<dbReference type="Pfam" id="PF00168">
    <property type="entry name" value="C2"/>
    <property type="match status" value="1"/>
</dbReference>
<gene>
    <name evidence="4" type="ORF">DILT_LOCUS14524</name>
</gene>
<evidence type="ECO:0000313" key="4">
    <source>
        <dbReference type="EMBL" id="VDN24889.1"/>
    </source>
</evidence>
<evidence type="ECO:0000256" key="1">
    <source>
        <dbReference type="ARBA" id="ARBA00022723"/>
    </source>
</evidence>
<accession>A0A3P7Q210</accession>
<dbReference type="GO" id="GO:0016020">
    <property type="term" value="C:membrane"/>
    <property type="evidence" value="ECO:0007669"/>
    <property type="project" value="TreeGrafter"/>
</dbReference>
<reference evidence="4 5" key="1">
    <citation type="submission" date="2018-11" db="EMBL/GenBank/DDBJ databases">
        <authorList>
            <consortium name="Pathogen Informatics"/>
        </authorList>
    </citation>
    <scope>NUCLEOTIDE SEQUENCE [LARGE SCALE GENOMIC DNA]</scope>
</reference>
<dbReference type="InterPro" id="IPR035892">
    <property type="entry name" value="C2_domain_sf"/>
</dbReference>
<protein>
    <recommendedName>
        <fullName evidence="3">C2 domain-containing protein</fullName>
    </recommendedName>
</protein>
<dbReference type="PANTHER" id="PTHR45911:SF4">
    <property type="entry name" value="MULTIPLE C2 AND TRANSMEMBRANE DOMAIN-CONTAINING PROTEIN"/>
    <property type="match status" value="1"/>
</dbReference>
<dbReference type="Gene3D" id="2.60.40.150">
    <property type="entry name" value="C2 domain"/>
    <property type="match status" value="1"/>
</dbReference>
<name>A0A3P7Q210_DIBLA</name>
<dbReference type="GO" id="GO:0005509">
    <property type="term" value="F:calcium ion binding"/>
    <property type="evidence" value="ECO:0007669"/>
    <property type="project" value="TreeGrafter"/>
</dbReference>
<evidence type="ECO:0000259" key="3">
    <source>
        <dbReference type="PROSITE" id="PS50004"/>
    </source>
</evidence>
<dbReference type="SUPFAM" id="SSF49562">
    <property type="entry name" value="C2 domain (Calcium/lipid-binding domain, CaLB)"/>
    <property type="match status" value="1"/>
</dbReference>
<keyword evidence="2" id="KW-0106">Calcium</keyword>
<dbReference type="PRINTS" id="PR00360">
    <property type="entry name" value="C2DOMAIN"/>
</dbReference>
<dbReference type="AlphaFoldDB" id="A0A3P7Q210"/>
<sequence>MGGWRNSFKNRYDVGFLRVKVIAATDLEAKDLNGKSDPYCMLELQNMRVQTQTIEKTLSPRWDKTFIFPVTDIHAVLSVKVMDQDKTKSDFLGRLVIPLLWMKNNEQSWYALKDDNLHGRARGSILLEFFFVYNHVCLHNDCGTFFSVGYHSFMTSQPFLRPGLQENNT</sequence>
<dbReference type="PANTHER" id="PTHR45911">
    <property type="entry name" value="C2 DOMAIN-CONTAINING PROTEIN"/>
    <property type="match status" value="1"/>
</dbReference>
<organism evidence="4 5">
    <name type="scientific">Dibothriocephalus latus</name>
    <name type="common">Fish tapeworm</name>
    <name type="synonym">Diphyllobothrium latum</name>
    <dbReference type="NCBI Taxonomy" id="60516"/>
    <lineage>
        <taxon>Eukaryota</taxon>
        <taxon>Metazoa</taxon>
        <taxon>Spiralia</taxon>
        <taxon>Lophotrochozoa</taxon>
        <taxon>Platyhelminthes</taxon>
        <taxon>Cestoda</taxon>
        <taxon>Eucestoda</taxon>
        <taxon>Diphyllobothriidea</taxon>
        <taxon>Diphyllobothriidae</taxon>
        <taxon>Dibothriocephalus</taxon>
    </lineage>
</organism>
<feature type="domain" description="C2" evidence="3">
    <location>
        <begin position="1"/>
        <end position="114"/>
    </location>
</feature>
<dbReference type="PROSITE" id="PS50004">
    <property type="entry name" value="C2"/>
    <property type="match status" value="1"/>
</dbReference>
<keyword evidence="1" id="KW-0479">Metal-binding</keyword>
<dbReference type="SMART" id="SM00239">
    <property type="entry name" value="C2"/>
    <property type="match status" value="1"/>
</dbReference>
<dbReference type="InterPro" id="IPR000008">
    <property type="entry name" value="C2_dom"/>
</dbReference>
<keyword evidence="5" id="KW-1185">Reference proteome</keyword>
<dbReference type="EMBL" id="UYRU01074647">
    <property type="protein sequence ID" value="VDN24889.1"/>
    <property type="molecule type" value="Genomic_DNA"/>
</dbReference>